<dbReference type="Pfam" id="PF19950">
    <property type="entry name" value="DUF6412"/>
    <property type="match status" value="1"/>
</dbReference>
<evidence type="ECO:0000256" key="1">
    <source>
        <dbReference type="SAM" id="MobiDB-lite"/>
    </source>
</evidence>
<dbReference type="RefSeq" id="WP_378612453.1">
    <property type="nucleotide sequence ID" value="NZ_JBHSAX010000013.1"/>
</dbReference>
<keyword evidence="2" id="KW-0812">Transmembrane</keyword>
<reference evidence="4" key="1">
    <citation type="journal article" date="2019" name="Int. J. Syst. Evol. Microbiol.">
        <title>The Global Catalogue of Microorganisms (GCM) 10K type strain sequencing project: providing services to taxonomists for standard genome sequencing and annotation.</title>
        <authorList>
            <consortium name="The Broad Institute Genomics Platform"/>
            <consortium name="The Broad Institute Genome Sequencing Center for Infectious Disease"/>
            <person name="Wu L."/>
            <person name="Ma J."/>
        </authorList>
    </citation>
    <scope>NUCLEOTIDE SEQUENCE [LARGE SCALE GENOMIC DNA]</scope>
    <source>
        <strain evidence="4">CGMCC 4.7330</strain>
    </source>
</reference>
<feature type="transmembrane region" description="Helical" evidence="2">
    <location>
        <begin position="34"/>
        <end position="52"/>
    </location>
</feature>
<name>A0ABV8DRH4_9NOCA</name>
<gene>
    <name evidence="3" type="ORF">ACFO0B_11885</name>
</gene>
<keyword evidence="4" id="KW-1185">Reference proteome</keyword>
<accession>A0ABV8DRH4</accession>
<comment type="caution">
    <text evidence="3">The sequence shown here is derived from an EMBL/GenBank/DDBJ whole genome shotgun (WGS) entry which is preliminary data.</text>
</comment>
<organism evidence="3 4">
    <name type="scientific">Nocardia jiangsuensis</name>
    <dbReference type="NCBI Taxonomy" id="1691563"/>
    <lineage>
        <taxon>Bacteria</taxon>
        <taxon>Bacillati</taxon>
        <taxon>Actinomycetota</taxon>
        <taxon>Actinomycetes</taxon>
        <taxon>Mycobacteriales</taxon>
        <taxon>Nocardiaceae</taxon>
        <taxon>Nocardia</taxon>
    </lineage>
</organism>
<evidence type="ECO:0000256" key="2">
    <source>
        <dbReference type="SAM" id="Phobius"/>
    </source>
</evidence>
<dbReference type="InterPro" id="IPR045635">
    <property type="entry name" value="DUF6412"/>
</dbReference>
<keyword evidence="2" id="KW-0472">Membrane</keyword>
<evidence type="ECO:0000313" key="3">
    <source>
        <dbReference type="EMBL" id="MFC3962685.1"/>
    </source>
</evidence>
<dbReference type="Proteomes" id="UP001595696">
    <property type="component" value="Unassembled WGS sequence"/>
</dbReference>
<sequence length="102" mass="10332">MLSGHRALPAILAALAAVVMLVLPAGLSSPAPQAAMQVAAVLAAALVVALLVTRGDRSALPPIPRTGPPPAAQQRRRGDFLRQSNPGTPGRPRPRAPGAARA</sequence>
<proteinExistence type="predicted"/>
<keyword evidence="2" id="KW-1133">Transmembrane helix</keyword>
<evidence type="ECO:0000313" key="4">
    <source>
        <dbReference type="Proteomes" id="UP001595696"/>
    </source>
</evidence>
<feature type="compositionally biased region" description="Pro residues" evidence="1">
    <location>
        <begin position="61"/>
        <end position="71"/>
    </location>
</feature>
<protein>
    <submittedName>
        <fullName evidence="3">DUF6412 domain-containing protein</fullName>
    </submittedName>
</protein>
<dbReference type="EMBL" id="JBHSAX010000013">
    <property type="protein sequence ID" value="MFC3962685.1"/>
    <property type="molecule type" value="Genomic_DNA"/>
</dbReference>
<feature type="region of interest" description="Disordered" evidence="1">
    <location>
        <begin position="57"/>
        <end position="102"/>
    </location>
</feature>